<dbReference type="Pfam" id="PF00128">
    <property type="entry name" value="Alpha-amylase"/>
    <property type="match status" value="1"/>
</dbReference>
<dbReference type="SUPFAM" id="SSF51445">
    <property type="entry name" value="(Trans)glycosidases"/>
    <property type="match status" value="1"/>
</dbReference>
<organism evidence="4 5">
    <name type="scientific">Thermus thermamylovorans</name>
    <dbReference type="NCBI Taxonomy" id="2509362"/>
    <lineage>
        <taxon>Bacteria</taxon>
        <taxon>Thermotogati</taxon>
        <taxon>Deinococcota</taxon>
        <taxon>Deinococci</taxon>
        <taxon>Thermales</taxon>
        <taxon>Thermaceae</taxon>
        <taxon>Thermus</taxon>
    </lineage>
</organism>
<dbReference type="InterPro" id="IPR045857">
    <property type="entry name" value="O16G_dom_2"/>
</dbReference>
<reference evidence="4 5" key="1">
    <citation type="submission" date="2019-02" db="EMBL/GenBank/DDBJ databases">
        <title>Thermus sp. a novel from hot spring.</title>
        <authorList>
            <person name="Zhao Z."/>
        </authorList>
    </citation>
    <scope>NUCLEOTIDE SEQUENCE [LARGE SCALE GENOMIC DNA]</scope>
    <source>
        <strain evidence="4 5">CFH 72773T</strain>
    </source>
</reference>
<dbReference type="RefSeq" id="WP_130841405.1">
    <property type="nucleotide sequence ID" value="NZ_SIJL01000005.1"/>
</dbReference>
<dbReference type="PANTHER" id="PTHR10357">
    <property type="entry name" value="ALPHA-AMYLASE FAMILY MEMBER"/>
    <property type="match status" value="1"/>
</dbReference>
<dbReference type="InterPro" id="IPR013780">
    <property type="entry name" value="Glyco_hydro_b"/>
</dbReference>
<dbReference type="Gene3D" id="2.60.40.1180">
    <property type="entry name" value="Golgi alpha-mannosidase II"/>
    <property type="match status" value="1"/>
</dbReference>
<dbReference type="EMBL" id="SIJL01000005">
    <property type="protein sequence ID" value="TBH20884.1"/>
    <property type="molecule type" value="Genomic_DNA"/>
</dbReference>
<dbReference type="PANTHER" id="PTHR10357:SF210">
    <property type="entry name" value="MALTODEXTRIN GLUCOSIDASE"/>
    <property type="match status" value="1"/>
</dbReference>
<dbReference type="Gene3D" id="3.20.20.80">
    <property type="entry name" value="Glycosidases"/>
    <property type="match status" value="1"/>
</dbReference>
<name>A0A4V2IV49_9DEIN</name>
<proteinExistence type="predicted"/>
<dbReference type="CDD" id="cd11338">
    <property type="entry name" value="AmyAc_CMD"/>
    <property type="match status" value="1"/>
</dbReference>
<evidence type="ECO:0000259" key="3">
    <source>
        <dbReference type="SMART" id="SM00642"/>
    </source>
</evidence>
<evidence type="ECO:0000313" key="5">
    <source>
        <dbReference type="Proteomes" id="UP000292858"/>
    </source>
</evidence>
<gene>
    <name evidence="4" type="ORF">ETP66_05595</name>
</gene>
<keyword evidence="1" id="KW-0378">Hydrolase</keyword>
<feature type="domain" description="Glycosyl hydrolase family 13 catalytic" evidence="3">
    <location>
        <begin position="117"/>
        <end position="504"/>
    </location>
</feature>
<dbReference type="GO" id="GO:0005975">
    <property type="term" value="P:carbohydrate metabolic process"/>
    <property type="evidence" value="ECO:0007669"/>
    <property type="project" value="InterPro"/>
</dbReference>
<keyword evidence="5" id="KW-1185">Reference proteome</keyword>
<evidence type="ECO:0000313" key="4">
    <source>
        <dbReference type="EMBL" id="TBH20884.1"/>
    </source>
</evidence>
<dbReference type="OrthoDB" id="9805159at2"/>
<comment type="caution">
    <text evidence="4">The sequence shown here is derived from an EMBL/GenBank/DDBJ whole genome shotgun (WGS) entry which is preliminary data.</text>
</comment>
<dbReference type="Gene3D" id="3.90.400.10">
    <property type="entry name" value="Oligo-1,6-glucosidase, Domain 2"/>
    <property type="match status" value="1"/>
</dbReference>
<evidence type="ECO:0000256" key="1">
    <source>
        <dbReference type="ARBA" id="ARBA00022801"/>
    </source>
</evidence>
<evidence type="ECO:0000256" key="2">
    <source>
        <dbReference type="ARBA" id="ARBA00023295"/>
    </source>
</evidence>
<dbReference type="GO" id="GO:0016798">
    <property type="term" value="F:hydrolase activity, acting on glycosyl bonds"/>
    <property type="evidence" value="ECO:0007669"/>
    <property type="project" value="UniProtKB-KW"/>
</dbReference>
<protein>
    <submittedName>
        <fullName evidence="4">DUF3459 domain-containing protein</fullName>
    </submittedName>
</protein>
<accession>A0A4V2IV49</accession>
<dbReference type="InterPro" id="IPR006047">
    <property type="entry name" value="GH13_cat_dom"/>
</dbReference>
<sequence>MKRFHALTLLLALAFAQGHDPGDPAQFSALPQGYAVRFQAGAGEVREAHLLQEGRAWPMARQLSLPGREVWRGVLPEARPYQIRLRTPEGERLLGPFLPPSTPFRALPWLEGRVGYQIFPDRFYNGDPGNDHLALEYNEFRYNQVWQERGGPRPHLSRWEDPPGPMHCCHQYYGGDLQGILRQLPYLAELGVSLLYLNPIFLAGSAHGYDVHDPLRVAPHLGDEALLAELLRRAEALGIRVVFDFVPNHTGLGFFAFQDVVRRGPASPYWNWYFIRRYPFRPGDPTAYESWWGVASLPKLNTLNPEVQAYLFGVAERWVRFGFRGVRVDAPLELLNAEAFFQELRRRLRAVDPEVYLVGEIWERAPRWVRGDTFDSLMNYALGRDIVLRYAQGLHPALFGGPRALRELAELYALYPEAAAAMGFNLVSSHDTSRLLSDLRGDRDRARLALALLFALPGVPVVWQGEECALLGEREPHDLQRRPLPWEACSGEMRAYVAALASLKREEPALRAGAFATHLAEGPLLSFWRGQGEEALLLAFNNGQAPEVLPLPPGAWRDLLTGKRFLGQAEVPGVGALYLKRASR</sequence>
<dbReference type="AlphaFoldDB" id="A0A4V2IV49"/>
<dbReference type="SMART" id="SM00642">
    <property type="entry name" value="Aamy"/>
    <property type="match status" value="1"/>
</dbReference>
<dbReference type="Proteomes" id="UP000292858">
    <property type="component" value="Unassembled WGS sequence"/>
</dbReference>
<keyword evidence="2" id="KW-0326">Glycosidase</keyword>
<dbReference type="InterPro" id="IPR017853">
    <property type="entry name" value="GH"/>
</dbReference>